<feature type="non-terminal residue" evidence="3">
    <location>
        <position position="1"/>
    </location>
</feature>
<proteinExistence type="predicted"/>
<evidence type="ECO:0000256" key="1">
    <source>
        <dbReference type="ARBA" id="ARBA00022630"/>
    </source>
</evidence>
<keyword evidence="1" id="KW-0285">Flavoprotein</keyword>
<dbReference type="SUPFAM" id="SSF47203">
    <property type="entry name" value="Acyl-CoA dehydrogenase C-terminal domain-like"/>
    <property type="match status" value="1"/>
</dbReference>
<dbReference type="EMBL" id="JBHTIS010000568">
    <property type="protein sequence ID" value="MFD1046228.1"/>
    <property type="molecule type" value="Genomic_DNA"/>
</dbReference>
<accession>A0ABW3M894</accession>
<comment type="caution">
    <text evidence="3">The sequence shown here is derived from an EMBL/GenBank/DDBJ whole genome shotgun (WGS) entry which is preliminary data.</text>
</comment>
<evidence type="ECO:0000313" key="3">
    <source>
        <dbReference type="EMBL" id="MFD1046228.1"/>
    </source>
</evidence>
<name>A0ABW3M894_9PSEU</name>
<protein>
    <submittedName>
        <fullName evidence="3">Acyl-CoA dehydrogenase family protein</fullName>
    </submittedName>
</protein>
<dbReference type="Proteomes" id="UP001597045">
    <property type="component" value="Unassembled WGS sequence"/>
</dbReference>
<dbReference type="Pfam" id="PF00441">
    <property type="entry name" value="Acyl-CoA_dh_1"/>
    <property type="match status" value="1"/>
</dbReference>
<dbReference type="InterPro" id="IPR036250">
    <property type="entry name" value="AcylCo_DH-like_C"/>
</dbReference>
<dbReference type="Gene3D" id="1.20.140.10">
    <property type="entry name" value="Butyryl-CoA Dehydrogenase, subunit A, domain 3"/>
    <property type="match status" value="1"/>
</dbReference>
<evidence type="ECO:0000259" key="2">
    <source>
        <dbReference type="Pfam" id="PF00441"/>
    </source>
</evidence>
<keyword evidence="4" id="KW-1185">Reference proteome</keyword>
<dbReference type="InterPro" id="IPR009075">
    <property type="entry name" value="AcylCo_DH/oxidase_C"/>
</dbReference>
<organism evidence="3 4">
    <name type="scientific">Kibdelosporangium lantanae</name>
    <dbReference type="NCBI Taxonomy" id="1497396"/>
    <lineage>
        <taxon>Bacteria</taxon>
        <taxon>Bacillati</taxon>
        <taxon>Actinomycetota</taxon>
        <taxon>Actinomycetes</taxon>
        <taxon>Pseudonocardiales</taxon>
        <taxon>Pseudonocardiaceae</taxon>
        <taxon>Kibdelosporangium</taxon>
    </lineage>
</organism>
<feature type="domain" description="Acyl-CoA dehydrogenase/oxidase C-terminal" evidence="2">
    <location>
        <begin position="2"/>
        <end position="51"/>
    </location>
</feature>
<reference evidence="4" key="1">
    <citation type="journal article" date="2019" name="Int. J. Syst. Evol. Microbiol.">
        <title>The Global Catalogue of Microorganisms (GCM) 10K type strain sequencing project: providing services to taxonomists for standard genome sequencing and annotation.</title>
        <authorList>
            <consortium name="The Broad Institute Genomics Platform"/>
            <consortium name="The Broad Institute Genome Sequencing Center for Infectious Disease"/>
            <person name="Wu L."/>
            <person name="Ma J."/>
        </authorList>
    </citation>
    <scope>NUCLEOTIDE SEQUENCE [LARGE SCALE GENOMIC DNA]</scope>
    <source>
        <strain evidence="4">JCM 31486</strain>
    </source>
</reference>
<gene>
    <name evidence="3" type="ORF">ACFQ1S_12000</name>
</gene>
<sequence length="99" mass="10989">LARMLDLAVERLSGRTFAGVPLIDQQLVAGAVADVVTDLELLRAAHYEKSAADLHERVTEAGWTVTRMFGAEGYVADHPVRALYVSALVADIWIPRWWE</sequence>
<evidence type="ECO:0000313" key="4">
    <source>
        <dbReference type="Proteomes" id="UP001597045"/>
    </source>
</evidence>